<proteinExistence type="predicted"/>
<reference evidence="2 3" key="1">
    <citation type="submission" date="2023-07" db="EMBL/GenBank/DDBJ databases">
        <title>Sorghum-associated microbial communities from plants grown in Nebraska, USA.</title>
        <authorList>
            <person name="Schachtman D."/>
        </authorList>
    </citation>
    <scope>NUCLEOTIDE SEQUENCE [LARGE SCALE GENOMIC DNA]</scope>
    <source>
        <strain evidence="2 3">DS1316</strain>
    </source>
</reference>
<gene>
    <name evidence="2" type="ORF">J2804_006208</name>
</gene>
<dbReference type="EMBL" id="JAVDRP010000024">
    <property type="protein sequence ID" value="MDR6412772.1"/>
    <property type="molecule type" value="Genomic_DNA"/>
</dbReference>
<dbReference type="Proteomes" id="UP001264340">
    <property type="component" value="Unassembled WGS sequence"/>
</dbReference>
<organism evidence="2 3">
    <name type="scientific">Paraburkholderia terricola</name>
    <dbReference type="NCBI Taxonomy" id="169427"/>
    <lineage>
        <taxon>Bacteria</taxon>
        <taxon>Pseudomonadati</taxon>
        <taxon>Pseudomonadota</taxon>
        <taxon>Betaproteobacteria</taxon>
        <taxon>Burkholderiales</taxon>
        <taxon>Burkholderiaceae</taxon>
        <taxon>Paraburkholderia</taxon>
    </lineage>
</organism>
<feature type="compositionally biased region" description="Polar residues" evidence="1">
    <location>
        <begin position="793"/>
        <end position="805"/>
    </location>
</feature>
<evidence type="ECO:0000313" key="2">
    <source>
        <dbReference type="EMBL" id="MDR6412772.1"/>
    </source>
</evidence>
<dbReference type="RefSeq" id="WP_310127056.1">
    <property type="nucleotide sequence ID" value="NZ_JAVDRP010000024.1"/>
</dbReference>
<evidence type="ECO:0000313" key="3">
    <source>
        <dbReference type="Proteomes" id="UP001264340"/>
    </source>
</evidence>
<feature type="region of interest" description="Disordered" evidence="1">
    <location>
        <begin position="793"/>
        <end position="821"/>
    </location>
</feature>
<name>A0ABU1M1G4_9BURK</name>
<accession>A0ABU1M1G4</accession>
<keyword evidence="3" id="KW-1185">Reference proteome</keyword>
<comment type="caution">
    <text evidence="2">The sequence shown here is derived from an EMBL/GenBank/DDBJ whole genome shotgun (WGS) entry which is preliminary data.</text>
</comment>
<sequence>MTLTTRIHCVTNREPAAYHSDLCYAVNLNLECEGDIQDEQAAKDAFGMFLDTLPKVEFWVFELTGSGDQRQATRKSKLAVLPVSATSPDPLKNWLSDKAPDPTEFYWTLPPDVRTILDDPGRAIDISQIRATHLLRGSHAWSAPIAHRLGLTRLLAVAPGDADVTDGKSEFIILPLASEQAPEKLPTTRSTSNQDLWEVTYRFDEKAGEQNNGALGDIVCRANRLNPVEPSLPRFLAPDGYLVVNTDAENVRRLLDWFEQSWAGLLSGLPAELAFDDPKCFKPTWAAPVNESVTLDASDAAWRILAGLTTALDPIVVALLRPQSGNAAGELLLPLVNDILDAAQDVPIAKLNLTGDTVLNAIRQGIARSPLFPGKLQIKEYVEALRQIHGIERTSDAANVPLYLCNMLLDAASQPGGASKITLALKDARPLALRADENGNLEGFRGDPYQIVIEATHRLHDETGAEDAVLRLFRCAEWEQSFPQLIWGNLGVQDDGSDAIQGFHAGVWSAWDAFVTRLKGPFNGEEAARRSASADFLEALLIGARSDTPSTGELAPPTAERLKTELESTDLFVRRCFNPQSASTFSTIVDKLPKWPTGLSDEMTKFVTGRLEQAYKNMLKPLDRWTDTAPVFKSDDAPAPLPIQISALIAGTEMDEFSKGFNGICVALRRIDDPGKAESSNWAYANLAEFKLHDGTDSVIGLRQWIPAIHDQRAPMFILYEGYPFSSRTVGRVTAPPTALPAAQDEPKWLAPTPFYVSDEVDFDQTKGGWTPVPKLVYGRRFEAFSFATTSSGSVPEALQDSSQEPWRPKAGPATPVKERRTQARCQRRTAVGATAIVEPGAAPGAGRIAAAIEDVHPLSADYPRLALASVVGVAQSIDLLRESDGDGALAFPAPDSAREALWVDLADCVWTGAQAANLTVEYHDKASLTDDNIQPVRFLFKNVQPQLPDDTHIDIGFALTKDGQFRVRIGLIESTENNPRRDSTSWWIRLTLESGGTTCLSFADPRGAARQQKQGPPLLLMTPSTDSSKWTNQAKLIALQTKIALPRVSFVDFERWFANPDLRAHTFKLPSEKESALLLDALLLAYLRRNEARKGPPQHALGLISAFLDRLPDPAVDTLLVELVRIDGIGQPVGTAFSEPLDIRKKIDEWAAKATAGLKTIDAIDGDFLEEHFFSTLTPDDWFRLEIRSDGPDLELLRPEDSKLVAKVPAGVVAELRVSPLVLKERFQDGTEHPAVFYPGMRQLAREYGTDWLIFPGDVLRIETMTDNLDTLSSSVRTMLDENVSCVPNASARQYSLVSGGNARKALDKWRLVSEISVATQRWRPGGRPIYTMIDPKTVRDGPSGAAALPVRKDADVASFEQEIFADRQASEVETVWQRLAPQAPRVERQGYEPASAMGQTVLQTFPLESPAATYLRHRYQIKTRYAGALGQGCTRTLSGWDGRKEPQDWNQRVIMLADRKRVLITRPQLRALIPLTQSPHHGGTPPIIAFLQEAPFAEGGLADRIASELKLGFGFGFDAPSTGLPDQVRILDARKEIGPDPRLTYKRMPDDYASTPNGKVRDVILAAEGPIGLTFDSTEATASAFAFANTMVSLTLQSVAGEAPPATFEEHFLGIAMRRYLDPAWLTDANDAGTEWPGSECRWIDFEKAYSGKQALIMYEKIKPLLRFDDATRQLQVSVGEIDSASVSSDPNRNWIDIAYVPEQIQRLAMLHVPITPGRYSASVFFERIKPDIGFGQTNQPVMLASFEWSPVDASPPAQSAREVSLWTTARTTLRCVASAPTFLAWSRTSRDFNMVTVSPRAGALDGTSVEAKRIVMLEDTENGKQQPPHLQFRASDERNAVYRVTPRSSTFASPVPIHVHRHLAVIGTRLAPGLGKPLEVFSGSVMLGPLAAEVPQLNDLQSATHIRLVEFESPASILSAAFHLDANDKFGGANSIPTPYKTTYVDFMATGASWDRAFRILIRFVGPQSHLQKIDRIGVRLEHPDKIPPAEKDASPPVVFVVPMQTDGKDRAVACELLLRPKPKRDRDSKKIVIAAFLVPANGVRWKVPKTYEFDGTENSFLLSLAAPDGPEFWTDVSVLHFDAASGHAIADEQPVALDFDLLFSITDPSRDDVVSPAEAVQARRLTQMREVQARLVSVSPPIAVARAPEK</sequence>
<protein>
    <submittedName>
        <fullName evidence="2">Uncharacterized protein</fullName>
    </submittedName>
</protein>
<evidence type="ECO:0000256" key="1">
    <source>
        <dbReference type="SAM" id="MobiDB-lite"/>
    </source>
</evidence>